<evidence type="ECO:0000313" key="3">
    <source>
        <dbReference type="EMBL" id="PWW08621.1"/>
    </source>
</evidence>
<name>A0A2V2Z915_9BACL</name>
<dbReference type="SUPFAM" id="SSF52402">
    <property type="entry name" value="Adenine nucleotide alpha hydrolases-like"/>
    <property type="match status" value="1"/>
</dbReference>
<dbReference type="InterPro" id="IPR014729">
    <property type="entry name" value="Rossmann-like_a/b/a_fold"/>
</dbReference>
<dbReference type="Proteomes" id="UP000246635">
    <property type="component" value="Unassembled WGS sequence"/>
</dbReference>
<dbReference type="Pfam" id="PF00582">
    <property type="entry name" value="Usp"/>
    <property type="match status" value="1"/>
</dbReference>
<dbReference type="Gene3D" id="3.40.50.620">
    <property type="entry name" value="HUPs"/>
    <property type="match status" value="1"/>
</dbReference>
<dbReference type="PRINTS" id="PR01438">
    <property type="entry name" value="UNVRSLSTRESS"/>
</dbReference>
<keyword evidence="4" id="KW-1185">Reference proteome</keyword>
<dbReference type="PANTHER" id="PTHR46268">
    <property type="entry name" value="STRESS RESPONSE PROTEIN NHAX"/>
    <property type="match status" value="1"/>
</dbReference>
<dbReference type="InterPro" id="IPR006016">
    <property type="entry name" value="UspA"/>
</dbReference>
<dbReference type="InterPro" id="IPR006015">
    <property type="entry name" value="Universal_stress_UspA"/>
</dbReference>
<evidence type="ECO:0000259" key="2">
    <source>
        <dbReference type="Pfam" id="PF00582"/>
    </source>
</evidence>
<dbReference type="EMBL" id="QGTQ01000001">
    <property type="protein sequence ID" value="PWW08621.1"/>
    <property type="molecule type" value="Genomic_DNA"/>
</dbReference>
<evidence type="ECO:0000313" key="4">
    <source>
        <dbReference type="Proteomes" id="UP000246635"/>
    </source>
</evidence>
<organism evidence="3 4">
    <name type="scientific">Paenibacillus cellulosilyticus</name>
    <dbReference type="NCBI Taxonomy" id="375489"/>
    <lineage>
        <taxon>Bacteria</taxon>
        <taxon>Bacillati</taxon>
        <taxon>Bacillota</taxon>
        <taxon>Bacilli</taxon>
        <taxon>Bacillales</taxon>
        <taxon>Paenibacillaceae</taxon>
        <taxon>Paenibacillus</taxon>
    </lineage>
</organism>
<comment type="similarity">
    <text evidence="1">Belongs to the universal stress protein A family.</text>
</comment>
<proteinExistence type="inferred from homology"/>
<evidence type="ECO:0000256" key="1">
    <source>
        <dbReference type="ARBA" id="ARBA00008791"/>
    </source>
</evidence>
<accession>A0A2V2Z915</accession>
<feature type="domain" description="UspA" evidence="2">
    <location>
        <begin position="1"/>
        <end position="140"/>
    </location>
</feature>
<sequence>MYNRIVVPVDGSPQAFKALEHAIKLAQTLSSDIRLIVIHVNASFALNEPIFGTELDHHIAAEDKQVLDAAVSKLKAAGVLFQAIHQTGDPATIICDTAADNLADLIVMGSRGLGLVKEMLLGSVSHAVAQHAPCPVLLLK</sequence>
<comment type="caution">
    <text evidence="3">The sequence shown here is derived from an EMBL/GenBank/DDBJ whole genome shotgun (WGS) entry which is preliminary data.</text>
</comment>
<dbReference type="CDD" id="cd00293">
    <property type="entry name" value="USP-like"/>
    <property type="match status" value="1"/>
</dbReference>
<dbReference type="RefSeq" id="WP_110042139.1">
    <property type="nucleotide sequence ID" value="NZ_CP054613.1"/>
</dbReference>
<dbReference type="PANTHER" id="PTHR46268:SF6">
    <property type="entry name" value="UNIVERSAL STRESS PROTEIN UP12"/>
    <property type="match status" value="1"/>
</dbReference>
<reference evidence="3 4" key="1">
    <citation type="submission" date="2018-05" db="EMBL/GenBank/DDBJ databases">
        <title>Genomic Encyclopedia of Type Strains, Phase III (KMG-III): the genomes of soil and plant-associated and newly described type strains.</title>
        <authorList>
            <person name="Whitman W."/>
        </authorList>
    </citation>
    <scope>NUCLEOTIDE SEQUENCE [LARGE SCALE GENOMIC DNA]</scope>
    <source>
        <strain evidence="3 4">CECT 5696</strain>
    </source>
</reference>
<protein>
    <submittedName>
        <fullName evidence="3">Nucleotide-binding universal stress UspA family protein</fullName>
    </submittedName>
</protein>
<dbReference type="AlphaFoldDB" id="A0A2V2Z915"/>
<gene>
    <name evidence="3" type="ORF">DFQ01_101345</name>
</gene>
<dbReference type="OrthoDB" id="9777884at2"/>